<dbReference type="InterPro" id="IPR045093">
    <property type="entry name" value="Cullin"/>
</dbReference>
<keyword evidence="2" id="KW-1017">Isopeptide bond</keyword>
<dbReference type="Pfam" id="PF26557">
    <property type="entry name" value="Cullin_AB"/>
    <property type="match status" value="1"/>
</dbReference>
<dbReference type="Gene3D" id="1.20.1310.10">
    <property type="entry name" value="Cullin Repeats"/>
    <property type="match status" value="4"/>
</dbReference>
<dbReference type="Gene3D" id="1.10.10.10">
    <property type="entry name" value="Winged helix-like DNA-binding domain superfamily/Winged helix DNA-binding domain"/>
    <property type="match status" value="1"/>
</dbReference>
<dbReference type="InterPro" id="IPR036390">
    <property type="entry name" value="WH_DNA-bd_sf"/>
</dbReference>
<evidence type="ECO:0000256" key="2">
    <source>
        <dbReference type="ARBA" id="ARBA00022499"/>
    </source>
</evidence>
<comment type="similarity">
    <text evidence="1 4 5">Belongs to the cullin family.</text>
</comment>
<dbReference type="InterPro" id="IPR019559">
    <property type="entry name" value="Cullin_neddylation_domain"/>
</dbReference>
<dbReference type="InterPro" id="IPR036317">
    <property type="entry name" value="Cullin_homology_sf"/>
</dbReference>
<dbReference type="SMART" id="SM00182">
    <property type="entry name" value="CULLIN"/>
    <property type="match status" value="1"/>
</dbReference>
<dbReference type="SUPFAM" id="SSF46785">
    <property type="entry name" value="Winged helix' DNA-binding domain"/>
    <property type="match status" value="1"/>
</dbReference>
<dbReference type="HOGENOM" id="CLU_004747_7_3_1"/>
<evidence type="ECO:0000256" key="6">
    <source>
        <dbReference type="SAM" id="MobiDB-lite"/>
    </source>
</evidence>
<dbReference type="GO" id="GO:0006511">
    <property type="term" value="P:ubiquitin-dependent protein catabolic process"/>
    <property type="evidence" value="ECO:0007669"/>
    <property type="project" value="InterPro"/>
</dbReference>
<dbReference type="InterPro" id="IPR001373">
    <property type="entry name" value="Cullin_N"/>
</dbReference>
<dbReference type="Gene3D" id="3.30.230.130">
    <property type="entry name" value="Cullin, Chain C, Domain 2"/>
    <property type="match status" value="1"/>
</dbReference>
<feature type="compositionally biased region" description="Low complexity" evidence="6">
    <location>
        <begin position="364"/>
        <end position="380"/>
    </location>
</feature>
<keyword evidence="3" id="KW-0832">Ubl conjugation</keyword>
<dbReference type="SMART" id="SM00884">
    <property type="entry name" value="Cullin_Nedd8"/>
    <property type="match status" value="1"/>
</dbReference>
<dbReference type="GO" id="GO:0016874">
    <property type="term" value="F:ligase activity"/>
    <property type="evidence" value="ECO:0007669"/>
    <property type="project" value="UniProtKB-KW"/>
</dbReference>
<organism evidence="8 9">
    <name type="scientific">Trichosporon asahii var. asahii (strain ATCC 90039 / CBS 2479 / JCM 2466 / KCTC 7840 / NBRC 103889/ NCYC 2677 / UAMH 7654)</name>
    <name type="common">Yeast</name>
    <dbReference type="NCBI Taxonomy" id="1186058"/>
    <lineage>
        <taxon>Eukaryota</taxon>
        <taxon>Fungi</taxon>
        <taxon>Dikarya</taxon>
        <taxon>Basidiomycota</taxon>
        <taxon>Agaricomycotina</taxon>
        <taxon>Tremellomycetes</taxon>
        <taxon>Trichosporonales</taxon>
        <taxon>Trichosporonaceae</taxon>
        <taxon>Trichosporon</taxon>
    </lineage>
</organism>
<feature type="domain" description="Cullin family profile" evidence="7">
    <location>
        <begin position="451"/>
        <end position="659"/>
    </location>
</feature>
<protein>
    <submittedName>
        <fullName evidence="8">Ubiquitin-protein ligase</fullName>
    </submittedName>
</protein>
<dbReference type="PROSITE" id="PS50069">
    <property type="entry name" value="CULLIN_2"/>
    <property type="match status" value="1"/>
</dbReference>
<dbReference type="InterPro" id="IPR059120">
    <property type="entry name" value="Cullin-like_AB"/>
</dbReference>
<dbReference type="AlphaFoldDB" id="J5R229"/>
<reference evidence="8 9" key="1">
    <citation type="journal article" date="2012" name="Eukaryot. Cell">
        <title>Draft genome sequence of CBS 2479, the standard type strain of Trichosporon asahii.</title>
        <authorList>
            <person name="Yang R.Y."/>
            <person name="Li H.T."/>
            <person name="Zhu H."/>
            <person name="Zhou G.P."/>
            <person name="Wang M."/>
            <person name="Wang L."/>
        </authorList>
    </citation>
    <scope>NUCLEOTIDE SEQUENCE [LARGE SCALE GENOMIC DNA]</scope>
    <source>
        <strain evidence="9">ATCC 90039 / CBS 2479 / JCM 2466 / KCTC 7840 / NCYC 2677 / UAMH 7654</strain>
    </source>
</reference>
<evidence type="ECO:0000256" key="3">
    <source>
        <dbReference type="ARBA" id="ARBA00022843"/>
    </source>
</evidence>
<evidence type="ECO:0000256" key="1">
    <source>
        <dbReference type="ARBA" id="ARBA00006019"/>
    </source>
</evidence>
<evidence type="ECO:0000256" key="4">
    <source>
        <dbReference type="PROSITE-ProRule" id="PRU00330"/>
    </source>
</evidence>
<evidence type="ECO:0000259" key="7">
    <source>
        <dbReference type="PROSITE" id="PS50069"/>
    </source>
</evidence>
<evidence type="ECO:0000313" key="9">
    <source>
        <dbReference type="Proteomes" id="UP000002748"/>
    </source>
</evidence>
<sequence>MPPLVALPSRSDAFSDYRPSRNAHTDLLTNKRSGGRIVKIGLNDVPGINVSVKDLSTSVSSILQGQQPPPSYHKISEQVHQLVVRGDDTLTTLYTKINVELQAYVSRIVRDSRAFLMAREKNWLGKLLATWKEYSDRVEEGLENIATLATNFFALDVWKNDLLWEKTRNEILAWVNAERQGVATDRNAVREVVSLSHRLGTFKKLSSVYLDDLAEHYSREAQDRLNAVVAGGTGTEYVSWALAKEAEEAERSSVFFSDPSEVVKSLRLAVAHPASEVVRPALDEAMYRDDTEALSRLYVFCKEGGLVPVFAGALRSHIEQRMKQLISDPANDPQMIDSTLKFKRFADGAVGQIFGGAGRTSPTRAAAPSTPRQSRPSTPSEGLQPRKRRAELASRLPQSEVAVVLRGREAMGTSSTLPEPQEPQIKSQTQLELEDAVRAGFKAGLGSRQNAPAEWIAKHLDSVMRRGPKDGEDEFNALLDEIVALVGFTPDKDVFRAFYTSGLAKRLLLNKSASDDMERNMIIKLQKGYQAARAKNPDDFKDHSDFTANVLTESAWPTYKLLKDGWALKLTPGLQSALDSFTTWYTTQHKNRKLSWRHQLATVVMTTRLGGGKYEITLSLFQAVVLLLYNEEDVLTCAEIQRRTGIETSELVRTLQSLAMGRKGTRVLLKRPSGKEVNPEDEFFLNKKFHSDRIKFKINQIQQDLSKEESKETNEQVLVDRVSVLEATIVRIMKARKTLPLAQLIDAVVVDVSKRFPPDVKEIKKRVESLIEREFLARSEQERNVLNYLA</sequence>
<proteinExistence type="inferred from homology"/>
<accession>J5R229</accession>
<dbReference type="OrthoDB" id="27073at2759"/>
<dbReference type="SUPFAM" id="SSF74788">
    <property type="entry name" value="Cullin repeat-like"/>
    <property type="match status" value="1"/>
</dbReference>
<dbReference type="InterPro" id="IPR016159">
    <property type="entry name" value="Cullin_repeat-like_dom_sf"/>
</dbReference>
<dbReference type="InterPro" id="IPR016158">
    <property type="entry name" value="Cullin_homology"/>
</dbReference>
<keyword evidence="8" id="KW-0436">Ligase</keyword>
<comment type="caution">
    <text evidence="8">The sequence shown here is derived from an EMBL/GenBank/DDBJ whole genome shotgun (WGS) entry which is preliminary data.</text>
</comment>
<dbReference type="Pfam" id="PF00888">
    <property type="entry name" value="Cullin"/>
    <property type="match status" value="2"/>
</dbReference>
<evidence type="ECO:0000256" key="5">
    <source>
        <dbReference type="RuleBase" id="RU003829"/>
    </source>
</evidence>
<dbReference type="PANTHER" id="PTHR11932">
    <property type="entry name" value="CULLIN"/>
    <property type="match status" value="1"/>
</dbReference>
<dbReference type="VEuPathDB" id="FungiDB:A1Q1_00418"/>
<dbReference type="EMBL" id="ALBS01000114">
    <property type="protein sequence ID" value="EJT50313.1"/>
    <property type="molecule type" value="Genomic_DNA"/>
</dbReference>
<gene>
    <name evidence="8" type="ORF">A1Q1_00418</name>
</gene>
<dbReference type="KEGG" id="tasa:A1Q1_00418"/>
<dbReference type="Proteomes" id="UP000002748">
    <property type="component" value="Unassembled WGS sequence"/>
</dbReference>
<dbReference type="SUPFAM" id="SSF75632">
    <property type="entry name" value="Cullin homology domain"/>
    <property type="match status" value="1"/>
</dbReference>
<dbReference type="RefSeq" id="XP_014181542.1">
    <property type="nucleotide sequence ID" value="XM_014326067.1"/>
</dbReference>
<dbReference type="Pfam" id="PF10557">
    <property type="entry name" value="Cullin_Nedd8"/>
    <property type="match status" value="1"/>
</dbReference>
<feature type="region of interest" description="Disordered" evidence="6">
    <location>
        <begin position="353"/>
        <end position="393"/>
    </location>
</feature>
<dbReference type="GO" id="GO:0031625">
    <property type="term" value="F:ubiquitin protein ligase binding"/>
    <property type="evidence" value="ECO:0007669"/>
    <property type="project" value="InterPro"/>
</dbReference>
<dbReference type="InterPro" id="IPR036388">
    <property type="entry name" value="WH-like_DNA-bd_sf"/>
</dbReference>
<evidence type="ECO:0000313" key="8">
    <source>
        <dbReference type="EMBL" id="EJT50313.1"/>
    </source>
</evidence>
<dbReference type="GeneID" id="25983932"/>
<dbReference type="FunFam" id="1.10.10.10:FF:000014">
    <property type="entry name" value="Cullin 1"/>
    <property type="match status" value="1"/>
</dbReference>
<name>J5R229_TRIAS</name>